<organism evidence="3 4">
    <name type="scientific">Pyrus ussuriensis x Pyrus communis</name>
    <dbReference type="NCBI Taxonomy" id="2448454"/>
    <lineage>
        <taxon>Eukaryota</taxon>
        <taxon>Viridiplantae</taxon>
        <taxon>Streptophyta</taxon>
        <taxon>Embryophyta</taxon>
        <taxon>Tracheophyta</taxon>
        <taxon>Spermatophyta</taxon>
        <taxon>Magnoliopsida</taxon>
        <taxon>eudicotyledons</taxon>
        <taxon>Gunneridae</taxon>
        <taxon>Pentapetalae</taxon>
        <taxon>rosids</taxon>
        <taxon>fabids</taxon>
        <taxon>Rosales</taxon>
        <taxon>Rosaceae</taxon>
        <taxon>Amygdaloideae</taxon>
        <taxon>Maleae</taxon>
        <taxon>Pyrus</taxon>
    </lineage>
</organism>
<reference evidence="3 4" key="1">
    <citation type="submission" date="2019-09" db="EMBL/GenBank/DDBJ databases">
        <authorList>
            <person name="Ou C."/>
        </authorList>
    </citation>
    <scope>NUCLEOTIDE SEQUENCE [LARGE SCALE GENOMIC DNA]</scope>
    <source>
        <strain evidence="3">S2</strain>
        <tissue evidence="3">Leaf</tissue>
    </source>
</reference>
<keyword evidence="2" id="KW-0812">Transmembrane</keyword>
<name>A0A5N5FEM1_9ROSA</name>
<keyword evidence="2" id="KW-1133">Transmembrane helix</keyword>
<evidence type="ECO:0000256" key="2">
    <source>
        <dbReference type="SAM" id="Phobius"/>
    </source>
</evidence>
<comment type="caution">
    <text evidence="3">The sequence shown here is derived from an EMBL/GenBank/DDBJ whole genome shotgun (WGS) entry which is preliminary data.</text>
</comment>
<sequence>MRGLWRRLGKIVNDSFINTGRLSSFSEKWQVRPEAVRSSCAICTEGFFCVQEKDNYSVAMPATLSYKLHCRVVAYQAILVPTVPIIEKVKLRDAKYEHHYTSESLAEVLESNDNNDAVRIKLQFFKVIGLVDSEDAIASFPRDVTFGEEYFVGEKPIRVSLSRFKLLSDEEKSVYVKQQLAGCLGEILGVPERLQPEYIKKISLQVGFAVSSRPIRHVVMITEASLELHRLKFTPATKSSIEGISHLCPICRFPMPTVETGEPSELSHPSLIREVRESPESSDRALIVEASQSSQPSNSMPFEEADEPVEPSNPMPSQRSRMRWPSVLMMSVGGVMTAALLCKLSKRRN</sequence>
<dbReference type="AlphaFoldDB" id="A0A5N5FEM1"/>
<dbReference type="EMBL" id="SMOL01000695">
    <property type="protein sequence ID" value="KAB2601407.1"/>
    <property type="molecule type" value="Genomic_DNA"/>
</dbReference>
<keyword evidence="2" id="KW-0472">Membrane</keyword>
<gene>
    <name evidence="3" type="ORF">D8674_002412</name>
</gene>
<reference evidence="3 4" key="3">
    <citation type="submission" date="2019-11" db="EMBL/GenBank/DDBJ databases">
        <title>A de novo genome assembly of a pear dwarfing rootstock.</title>
        <authorList>
            <person name="Wang F."/>
            <person name="Wang J."/>
            <person name="Li S."/>
            <person name="Zhang Y."/>
            <person name="Fang M."/>
            <person name="Ma L."/>
            <person name="Zhao Y."/>
            <person name="Jiang S."/>
        </authorList>
    </citation>
    <scope>NUCLEOTIDE SEQUENCE [LARGE SCALE GENOMIC DNA]</scope>
    <source>
        <strain evidence="3">S2</strain>
        <tissue evidence="3">Leaf</tissue>
    </source>
</reference>
<feature type="transmembrane region" description="Helical" evidence="2">
    <location>
        <begin position="322"/>
        <end position="342"/>
    </location>
</feature>
<evidence type="ECO:0000313" key="3">
    <source>
        <dbReference type="EMBL" id="KAB2601407.1"/>
    </source>
</evidence>
<proteinExistence type="predicted"/>
<evidence type="ECO:0000256" key="1">
    <source>
        <dbReference type="SAM" id="MobiDB-lite"/>
    </source>
</evidence>
<reference evidence="4" key="2">
    <citation type="submission" date="2019-10" db="EMBL/GenBank/DDBJ databases">
        <title>A de novo genome assembly of a pear dwarfing rootstock.</title>
        <authorList>
            <person name="Wang F."/>
            <person name="Wang J."/>
            <person name="Li S."/>
            <person name="Zhang Y."/>
            <person name="Fang M."/>
            <person name="Ma L."/>
            <person name="Zhao Y."/>
            <person name="Jiang S."/>
        </authorList>
    </citation>
    <scope>NUCLEOTIDE SEQUENCE [LARGE SCALE GENOMIC DNA]</scope>
</reference>
<feature type="region of interest" description="Disordered" evidence="1">
    <location>
        <begin position="262"/>
        <end position="320"/>
    </location>
</feature>
<dbReference type="Proteomes" id="UP000327157">
    <property type="component" value="Chromosome 10"/>
</dbReference>
<evidence type="ECO:0000313" key="4">
    <source>
        <dbReference type="Proteomes" id="UP000327157"/>
    </source>
</evidence>
<feature type="compositionally biased region" description="Basic and acidic residues" evidence="1">
    <location>
        <begin position="271"/>
        <end position="283"/>
    </location>
</feature>
<protein>
    <submittedName>
        <fullName evidence="3">C-terminal processing peptidase</fullName>
    </submittedName>
</protein>
<accession>A0A5N5FEM1</accession>
<feature type="compositionally biased region" description="Polar residues" evidence="1">
    <location>
        <begin position="290"/>
        <end position="300"/>
    </location>
</feature>
<keyword evidence="4" id="KW-1185">Reference proteome</keyword>